<gene>
    <name evidence="8" type="ORF">ACFQZM_32410</name>
</gene>
<dbReference type="SUPFAM" id="SSF55874">
    <property type="entry name" value="ATPase domain of HSP90 chaperone/DNA topoisomerase II/histidine kinase"/>
    <property type="match status" value="1"/>
</dbReference>
<protein>
    <recommendedName>
        <fullName evidence="2">histidine kinase</fullName>
        <ecNumber evidence="2">2.7.13.3</ecNumber>
    </recommendedName>
</protein>
<keyword evidence="3" id="KW-0597">Phosphoprotein</keyword>
<dbReference type="InterPro" id="IPR039506">
    <property type="entry name" value="SPOB_a"/>
</dbReference>
<dbReference type="Gene3D" id="3.30.450.20">
    <property type="entry name" value="PAS domain"/>
    <property type="match status" value="1"/>
</dbReference>
<evidence type="ECO:0000256" key="6">
    <source>
        <dbReference type="ARBA" id="ARBA00023012"/>
    </source>
</evidence>
<evidence type="ECO:0000256" key="2">
    <source>
        <dbReference type="ARBA" id="ARBA00012438"/>
    </source>
</evidence>
<keyword evidence="5 8" id="KW-0418">Kinase</keyword>
<name>A0ABW2XTT6_9ACTN</name>
<dbReference type="InterPro" id="IPR035965">
    <property type="entry name" value="PAS-like_dom_sf"/>
</dbReference>
<feature type="domain" description="Histidine kinase" evidence="7">
    <location>
        <begin position="155"/>
        <end position="355"/>
    </location>
</feature>
<dbReference type="Pfam" id="PF02518">
    <property type="entry name" value="HATPase_c"/>
    <property type="match status" value="1"/>
</dbReference>
<reference evidence="9" key="1">
    <citation type="journal article" date="2019" name="Int. J. Syst. Evol. Microbiol.">
        <title>The Global Catalogue of Microorganisms (GCM) 10K type strain sequencing project: providing services to taxonomists for standard genome sequencing and annotation.</title>
        <authorList>
            <consortium name="The Broad Institute Genomics Platform"/>
            <consortium name="The Broad Institute Genome Sequencing Center for Infectious Disease"/>
            <person name="Wu L."/>
            <person name="Ma J."/>
        </authorList>
    </citation>
    <scope>NUCLEOTIDE SEQUENCE [LARGE SCALE GENOMIC DNA]</scope>
    <source>
        <strain evidence="9">JCM 9371</strain>
    </source>
</reference>
<sequence>MAGAALLGVFASVVIGRRLKRQTLGLEPYELVELVQEREAVLHGVGEGVVAVDPAGRVAVCNDEAGRLLGAAPEHGGRVEHLAAEGALRDVLTGAREADNLFVTAGERTLVVKRRQVHRNGRDLGAVITLRDRTELETLARELDSVGTLLDALRAQRHEYANRLHTLSGLLQLEHVDEATSYVAMLMADAGAGAITPATGSGPPLDPFLKAFLSAKAAVAAEKGVRLDIGGNSLVTGRVVDPLVVTTVLGNLVDNAVEAARSGDHGPSHVEVELLGDGNDLHVMVADSGAGIAPGLAEELFRDGVSTKDAEANGARGLGLGLARRTARSLGGDVRFADPADGGGAVVVAGLPGVLGTEAHQ</sequence>
<dbReference type="PANTHER" id="PTHR43547">
    <property type="entry name" value="TWO-COMPONENT HISTIDINE KINASE"/>
    <property type="match status" value="1"/>
</dbReference>
<keyword evidence="4 8" id="KW-0808">Transferase</keyword>
<evidence type="ECO:0000256" key="1">
    <source>
        <dbReference type="ARBA" id="ARBA00000085"/>
    </source>
</evidence>
<evidence type="ECO:0000313" key="9">
    <source>
        <dbReference type="Proteomes" id="UP001597063"/>
    </source>
</evidence>
<comment type="caution">
    <text evidence="8">The sequence shown here is derived from an EMBL/GenBank/DDBJ whole genome shotgun (WGS) entry which is preliminary data.</text>
</comment>
<keyword evidence="9" id="KW-1185">Reference proteome</keyword>
<evidence type="ECO:0000256" key="4">
    <source>
        <dbReference type="ARBA" id="ARBA00022679"/>
    </source>
</evidence>
<dbReference type="Pfam" id="PF14689">
    <property type="entry name" value="SPOB_a"/>
    <property type="match status" value="1"/>
</dbReference>
<evidence type="ECO:0000259" key="7">
    <source>
        <dbReference type="PROSITE" id="PS50109"/>
    </source>
</evidence>
<dbReference type="SMART" id="SM00387">
    <property type="entry name" value="HATPase_c"/>
    <property type="match status" value="1"/>
</dbReference>
<dbReference type="Gene3D" id="3.30.565.10">
    <property type="entry name" value="Histidine kinase-like ATPase, C-terminal domain"/>
    <property type="match status" value="1"/>
</dbReference>
<dbReference type="SUPFAM" id="SSF55785">
    <property type="entry name" value="PYP-like sensor domain (PAS domain)"/>
    <property type="match status" value="1"/>
</dbReference>
<dbReference type="EC" id="2.7.13.3" evidence="2"/>
<dbReference type="GO" id="GO:0004673">
    <property type="term" value="F:protein histidine kinase activity"/>
    <property type="evidence" value="ECO:0007669"/>
    <property type="project" value="UniProtKB-EC"/>
</dbReference>
<dbReference type="InterPro" id="IPR004358">
    <property type="entry name" value="Sig_transdc_His_kin-like_C"/>
</dbReference>
<dbReference type="Proteomes" id="UP001597063">
    <property type="component" value="Unassembled WGS sequence"/>
</dbReference>
<dbReference type="EMBL" id="JBHTGP010000016">
    <property type="protein sequence ID" value="MFD0689232.1"/>
    <property type="molecule type" value="Genomic_DNA"/>
</dbReference>
<dbReference type="PROSITE" id="PS50109">
    <property type="entry name" value="HIS_KIN"/>
    <property type="match status" value="1"/>
</dbReference>
<dbReference type="PRINTS" id="PR00344">
    <property type="entry name" value="BCTRLSENSOR"/>
</dbReference>
<dbReference type="RefSeq" id="WP_207399750.1">
    <property type="nucleotide sequence ID" value="NZ_CAACUY010000035.1"/>
</dbReference>
<comment type="catalytic activity">
    <reaction evidence="1">
        <text>ATP + protein L-histidine = ADP + protein N-phospho-L-histidine.</text>
        <dbReference type="EC" id="2.7.13.3"/>
    </reaction>
</comment>
<proteinExistence type="predicted"/>
<evidence type="ECO:0000256" key="3">
    <source>
        <dbReference type="ARBA" id="ARBA00022553"/>
    </source>
</evidence>
<accession>A0ABW2XTT6</accession>
<dbReference type="InterPro" id="IPR003594">
    <property type="entry name" value="HATPase_dom"/>
</dbReference>
<dbReference type="InterPro" id="IPR016120">
    <property type="entry name" value="Sig_transdc_His_kin_SpoOB"/>
</dbReference>
<dbReference type="SUPFAM" id="SSF55890">
    <property type="entry name" value="Sporulation response regulatory protein Spo0B"/>
    <property type="match status" value="1"/>
</dbReference>
<keyword evidence="6" id="KW-0902">Two-component regulatory system</keyword>
<dbReference type="InterPro" id="IPR036890">
    <property type="entry name" value="HATPase_C_sf"/>
</dbReference>
<evidence type="ECO:0000256" key="5">
    <source>
        <dbReference type="ARBA" id="ARBA00022777"/>
    </source>
</evidence>
<evidence type="ECO:0000313" key="8">
    <source>
        <dbReference type="EMBL" id="MFD0689232.1"/>
    </source>
</evidence>
<dbReference type="Gene3D" id="1.10.287.130">
    <property type="match status" value="1"/>
</dbReference>
<dbReference type="PANTHER" id="PTHR43547:SF10">
    <property type="entry name" value="SENSOR HISTIDINE KINASE DCUS"/>
    <property type="match status" value="1"/>
</dbReference>
<organism evidence="8 9">
    <name type="scientific">Actinomadura fibrosa</name>
    <dbReference type="NCBI Taxonomy" id="111802"/>
    <lineage>
        <taxon>Bacteria</taxon>
        <taxon>Bacillati</taxon>
        <taxon>Actinomycetota</taxon>
        <taxon>Actinomycetes</taxon>
        <taxon>Streptosporangiales</taxon>
        <taxon>Thermomonosporaceae</taxon>
        <taxon>Actinomadura</taxon>
    </lineage>
</organism>
<dbReference type="InterPro" id="IPR005467">
    <property type="entry name" value="His_kinase_dom"/>
</dbReference>